<organism evidence="3">
    <name type="scientific">marine sediment metagenome</name>
    <dbReference type="NCBI Taxonomy" id="412755"/>
    <lineage>
        <taxon>unclassified sequences</taxon>
        <taxon>metagenomes</taxon>
        <taxon>ecological metagenomes</taxon>
    </lineage>
</organism>
<dbReference type="SUPFAM" id="SSF51735">
    <property type="entry name" value="NAD(P)-binding Rossmann-fold domains"/>
    <property type="match status" value="1"/>
</dbReference>
<evidence type="ECO:0000256" key="1">
    <source>
        <dbReference type="ARBA" id="ARBA00006601"/>
    </source>
</evidence>
<accession>X1QMH8</accession>
<evidence type="ECO:0000313" key="3">
    <source>
        <dbReference type="EMBL" id="GAI55966.1"/>
    </source>
</evidence>
<feature type="non-terminal residue" evidence="3">
    <location>
        <position position="83"/>
    </location>
</feature>
<dbReference type="GO" id="GO:0016616">
    <property type="term" value="F:oxidoreductase activity, acting on the CH-OH group of donors, NAD or NADP as acceptor"/>
    <property type="evidence" value="ECO:0007669"/>
    <property type="project" value="InterPro"/>
</dbReference>
<dbReference type="EMBL" id="BARV01039300">
    <property type="protein sequence ID" value="GAI55966.1"/>
    <property type="molecule type" value="Genomic_DNA"/>
</dbReference>
<evidence type="ECO:0000259" key="2">
    <source>
        <dbReference type="Pfam" id="PF03721"/>
    </source>
</evidence>
<protein>
    <recommendedName>
        <fullName evidence="2">UDP-glucose/GDP-mannose dehydrogenase N-terminal domain-containing protein</fullName>
    </recommendedName>
</protein>
<dbReference type="PANTHER" id="PTHR43491">
    <property type="entry name" value="UDP-N-ACETYL-D-MANNOSAMINE DEHYDROGENASE"/>
    <property type="match status" value="1"/>
</dbReference>
<dbReference type="InterPro" id="IPR036291">
    <property type="entry name" value="NAD(P)-bd_dom_sf"/>
</dbReference>
<reference evidence="3" key="1">
    <citation type="journal article" date="2014" name="Front. Microbiol.">
        <title>High frequency of phylogenetically diverse reductive dehalogenase-homologous genes in deep subseafloor sedimentary metagenomes.</title>
        <authorList>
            <person name="Kawai M."/>
            <person name="Futagami T."/>
            <person name="Toyoda A."/>
            <person name="Takaki Y."/>
            <person name="Nishi S."/>
            <person name="Hori S."/>
            <person name="Arai W."/>
            <person name="Tsubouchi T."/>
            <person name="Morono Y."/>
            <person name="Uchiyama I."/>
            <person name="Ito T."/>
            <person name="Fujiyama A."/>
            <person name="Inagaki F."/>
            <person name="Takami H."/>
        </authorList>
    </citation>
    <scope>NUCLEOTIDE SEQUENCE</scope>
    <source>
        <strain evidence="3">Expedition CK06-06</strain>
    </source>
</reference>
<name>X1QMH8_9ZZZZ</name>
<sequence>MASIKHNLDQALVCVVGLGYVGLALAEAFSKSLKVIGFDIDSERIGKLSRNNKNRSLLLSNNPKEISEANFIIIAVPTPVTRS</sequence>
<dbReference type="GO" id="GO:0016628">
    <property type="term" value="F:oxidoreductase activity, acting on the CH-CH group of donors, NAD or NADP as acceptor"/>
    <property type="evidence" value="ECO:0007669"/>
    <property type="project" value="InterPro"/>
</dbReference>
<dbReference type="PANTHER" id="PTHR43491:SF2">
    <property type="entry name" value="UDP-N-ACETYL-D-MANNOSAMINE DEHYDROGENASE"/>
    <property type="match status" value="1"/>
</dbReference>
<feature type="domain" description="UDP-glucose/GDP-mannose dehydrogenase N-terminal" evidence="2">
    <location>
        <begin position="13"/>
        <end position="51"/>
    </location>
</feature>
<dbReference type="AlphaFoldDB" id="X1QMH8"/>
<comment type="similarity">
    <text evidence="1">Belongs to the UDP-glucose/GDP-mannose dehydrogenase family.</text>
</comment>
<dbReference type="GO" id="GO:0000271">
    <property type="term" value="P:polysaccharide biosynthetic process"/>
    <property type="evidence" value="ECO:0007669"/>
    <property type="project" value="InterPro"/>
</dbReference>
<dbReference type="InterPro" id="IPR001732">
    <property type="entry name" value="UDP-Glc/GDP-Man_DH_N"/>
</dbReference>
<comment type="caution">
    <text evidence="3">The sequence shown here is derived from an EMBL/GenBank/DDBJ whole genome shotgun (WGS) entry which is preliminary data.</text>
</comment>
<dbReference type="Pfam" id="PF03721">
    <property type="entry name" value="UDPG_MGDP_dh_N"/>
    <property type="match status" value="1"/>
</dbReference>
<dbReference type="Gene3D" id="3.40.50.720">
    <property type="entry name" value="NAD(P)-binding Rossmann-like Domain"/>
    <property type="match status" value="1"/>
</dbReference>
<proteinExistence type="inferred from homology"/>
<dbReference type="InterPro" id="IPR028359">
    <property type="entry name" value="UDP_ManNAc/GlcNAc_DH"/>
</dbReference>
<gene>
    <name evidence="3" type="ORF">S06H3_60273</name>
</gene>
<dbReference type="GO" id="GO:0051287">
    <property type="term" value="F:NAD binding"/>
    <property type="evidence" value="ECO:0007669"/>
    <property type="project" value="InterPro"/>
</dbReference>